<evidence type="ECO:0000256" key="1">
    <source>
        <dbReference type="SAM" id="Phobius"/>
    </source>
</evidence>
<dbReference type="EMBL" id="MH513982">
    <property type="protein sequence ID" value="AXH48596.1"/>
    <property type="molecule type" value="Genomic_DNA"/>
</dbReference>
<keyword evidence="1" id="KW-0472">Membrane</keyword>
<keyword evidence="1" id="KW-1133">Transmembrane helix</keyword>
<evidence type="ECO:0000313" key="3">
    <source>
        <dbReference type="Proteomes" id="UP000258216"/>
    </source>
</evidence>
<feature type="transmembrane region" description="Helical" evidence="1">
    <location>
        <begin position="12"/>
        <end position="31"/>
    </location>
</feature>
<keyword evidence="1" id="KW-0812">Transmembrane</keyword>
<sequence length="127" mass="13922">MLEVIERIGVVLTPILVTVITVYGGVLVARLNKVNNKVEKVQSDIITNHGSKNIGDAIDRLTTKVGAISENQDRLILDVAALKRHDAEVDTRLDNIDKSSTDTRNAVTDTIRVVKPFHALVDKLKGN</sequence>
<gene>
    <name evidence="2" type="primary">23</name>
    <name evidence="2" type="ORF">SEA_SANSA_23</name>
</gene>
<reference evidence="2 3" key="1">
    <citation type="submission" date="2018-06" db="EMBL/GenBank/DDBJ databases">
        <authorList>
            <person name="Baez A."/>
            <person name="Claybrook D."/>
            <person name="Craig L."/>
            <person name="Hase N."/>
            <person name="Kimble M."/>
            <person name="Konitzer B."/>
            <person name="Morrill H."/>
            <person name="Passarelli J."/>
            <person name="Molloy S.D."/>
            <person name="Garlena R.A."/>
            <person name="Russell D.A."/>
            <person name="Pope W.H."/>
            <person name="Jacobs-Sera D."/>
            <person name="Hatfull G.F."/>
        </authorList>
    </citation>
    <scope>NUCLEOTIDE SEQUENCE [LARGE SCALE GENOMIC DNA]</scope>
</reference>
<evidence type="ECO:0000313" key="2">
    <source>
        <dbReference type="EMBL" id="AXH48596.1"/>
    </source>
</evidence>
<proteinExistence type="predicted"/>
<accession>A0A345KZZ4</accession>
<name>A0A345KZZ4_9CAUD</name>
<organism evidence="2 3">
    <name type="scientific">Microbacterium phage Sansa</name>
    <dbReference type="NCBI Taxonomy" id="2250298"/>
    <lineage>
        <taxon>Viruses</taxon>
        <taxon>Duplodnaviria</taxon>
        <taxon>Heunggongvirae</taxon>
        <taxon>Uroviricota</taxon>
        <taxon>Caudoviricetes</taxon>
        <taxon>Elerivirus</taxon>
        <taxon>Elerivirus eleri</taxon>
    </lineage>
</organism>
<dbReference type="Proteomes" id="UP000258216">
    <property type="component" value="Segment"/>
</dbReference>
<protein>
    <submittedName>
        <fullName evidence="2">Membrane protein</fullName>
    </submittedName>
</protein>